<name>A0AA88VI19_9ASTE</name>
<feature type="signal peptide" evidence="12">
    <location>
        <begin position="1"/>
        <end position="35"/>
    </location>
</feature>
<dbReference type="AlphaFoldDB" id="A0AA88VI19"/>
<dbReference type="PROSITE" id="PS51450">
    <property type="entry name" value="LRR"/>
    <property type="match status" value="1"/>
</dbReference>
<feature type="domain" description="Leucine-rich repeat-containing N-terminal plant-type" evidence="13">
    <location>
        <begin position="40"/>
        <end position="77"/>
    </location>
</feature>
<evidence type="ECO:0000256" key="12">
    <source>
        <dbReference type="SAM" id="SignalP"/>
    </source>
</evidence>
<dbReference type="SUPFAM" id="SSF52058">
    <property type="entry name" value="L domain-like"/>
    <property type="match status" value="1"/>
</dbReference>
<evidence type="ECO:0000256" key="2">
    <source>
        <dbReference type="ARBA" id="ARBA00004479"/>
    </source>
</evidence>
<evidence type="ECO:0000259" key="13">
    <source>
        <dbReference type="Pfam" id="PF08263"/>
    </source>
</evidence>
<evidence type="ECO:0000256" key="3">
    <source>
        <dbReference type="ARBA" id="ARBA00009592"/>
    </source>
</evidence>
<evidence type="ECO:0000256" key="11">
    <source>
        <dbReference type="ARBA" id="ARBA00038043"/>
    </source>
</evidence>
<evidence type="ECO:0000256" key="4">
    <source>
        <dbReference type="ARBA" id="ARBA00022614"/>
    </source>
</evidence>
<keyword evidence="10" id="KW-0325">Glycoprotein</keyword>
<dbReference type="EMBL" id="JAVXUP010002369">
    <property type="protein sequence ID" value="KAK3003724.1"/>
    <property type="molecule type" value="Genomic_DNA"/>
</dbReference>
<comment type="subcellular location">
    <subcellularLocation>
        <location evidence="1">Cell envelope</location>
    </subcellularLocation>
    <subcellularLocation>
        <location evidence="2">Membrane</location>
        <topology evidence="2">Single-pass type I membrane protein</topology>
    </subcellularLocation>
</comment>
<dbReference type="FunFam" id="3.80.10.10:FF:000275">
    <property type="entry name" value="Leucine-rich repeat receptor-like protein kinase"/>
    <property type="match status" value="1"/>
</dbReference>
<dbReference type="InterPro" id="IPR032675">
    <property type="entry name" value="LRR_dom_sf"/>
</dbReference>
<comment type="similarity">
    <text evidence="3">Belongs to the RLP family.</text>
</comment>
<dbReference type="Pfam" id="PF00560">
    <property type="entry name" value="LRR_1"/>
    <property type="match status" value="2"/>
</dbReference>
<evidence type="ECO:0000256" key="1">
    <source>
        <dbReference type="ARBA" id="ARBA00004196"/>
    </source>
</evidence>
<accession>A0AA88VI19</accession>
<keyword evidence="9" id="KW-0472">Membrane</keyword>
<dbReference type="EMBL" id="JAVXUP010001964">
    <property type="protein sequence ID" value="KAK3006650.1"/>
    <property type="molecule type" value="Genomic_DNA"/>
</dbReference>
<comment type="similarity">
    <text evidence="11">Belongs to the polygalacturonase-inhibiting protein family.</text>
</comment>
<evidence type="ECO:0000256" key="6">
    <source>
        <dbReference type="ARBA" id="ARBA00022729"/>
    </source>
</evidence>
<keyword evidence="5" id="KW-0812">Transmembrane</keyword>
<evidence type="ECO:0000313" key="16">
    <source>
        <dbReference type="Proteomes" id="UP001188597"/>
    </source>
</evidence>
<feature type="chain" id="PRO_5041851851" description="Leucine-rich repeat-containing N-terminal plant-type domain-containing protein" evidence="12">
    <location>
        <begin position="36"/>
        <end position="341"/>
    </location>
</feature>
<evidence type="ECO:0000256" key="7">
    <source>
        <dbReference type="ARBA" id="ARBA00022737"/>
    </source>
</evidence>
<sequence length="341" mass="36842">MFISTHNMKPSALFSTLSLCLFLFLFLSLPPPSLAARCNPNDKEALLQIKKSLNNPTHLAAWKPNTNCCNWNGIICNPATNRVATLQLDSGNLSGQIPPAVGNLPFLENLFVLNLSNLTGHIPSTVAKLSHLTFLAISHTSISGRIPSFLSQLKNLTYINLSYNQLTGSIPASLSQLTQLTAIDLGGNKLTGKIPSSFGEFTGAVPDLYLSQNKLSGTIPKSMGYLNYSAIYLANNMLEGEVTPLFGKNKTLRFVHLGSNKFRFDMSKVELPVTLFLLDLSHNGITGSLPASFASPNLMNLNVSYNRLCGQIPAGGNLQVFEPSAYLPNRCLCGAPLPACK</sequence>
<comment type="caution">
    <text evidence="15">The sequence shown here is derived from an EMBL/GenBank/DDBJ whole genome shotgun (WGS) entry which is preliminary data.</text>
</comment>
<organism evidence="15 16">
    <name type="scientific">Escallonia herrerae</name>
    <dbReference type="NCBI Taxonomy" id="1293975"/>
    <lineage>
        <taxon>Eukaryota</taxon>
        <taxon>Viridiplantae</taxon>
        <taxon>Streptophyta</taxon>
        <taxon>Embryophyta</taxon>
        <taxon>Tracheophyta</taxon>
        <taxon>Spermatophyta</taxon>
        <taxon>Magnoliopsida</taxon>
        <taxon>eudicotyledons</taxon>
        <taxon>Gunneridae</taxon>
        <taxon>Pentapetalae</taxon>
        <taxon>asterids</taxon>
        <taxon>campanulids</taxon>
        <taxon>Escalloniales</taxon>
        <taxon>Escalloniaceae</taxon>
        <taxon>Escallonia</taxon>
    </lineage>
</organism>
<dbReference type="Pfam" id="PF08263">
    <property type="entry name" value="LRRNT_2"/>
    <property type="match status" value="1"/>
</dbReference>
<evidence type="ECO:0000256" key="5">
    <source>
        <dbReference type="ARBA" id="ARBA00022692"/>
    </source>
</evidence>
<keyword evidence="4" id="KW-0433">Leucine-rich repeat</keyword>
<evidence type="ECO:0000256" key="9">
    <source>
        <dbReference type="ARBA" id="ARBA00023136"/>
    </source>
</evidence>
<reference evidence="15" key="1">
    <citation type="submission" date="2022-12" db="EMBL/GenBank/DDBJ databases">
        <title>Draft genome assemblies for two species of Escallonia (Escalloniales).</title>
        <authorList>
            <person name="Chanderbali A."/>
            <person name="Dervinis C."/>
            <person name="Anghel I."/>
            <person name="Soltis D."/>
            <person name="Soltis P."/>
            <person name="Zapata F."/>
        </authorList>
    </citation>
    <scope>NUCLEOTIDE SEQUENCE</scope>
    <source>
        <strain evidence="15">UCBG64.0493</strain>
        <tissue evidence="15">Leaf</tissue>
    </source>
</reference>
<dbReference type="Gene3D" id="3.80.10.10">
    <property type="entry name" value="Ribonuclease Inhibitor"/>
    <property type="match status" value="1"/>
</dbReference>
<dbReference type="PANTHER" id="PTHR48059:SF4">
    <property type="entry name" value="POLYGALACTURONASE INHIBITOR 1-RELATED"/>
    <property type="match status" value="1"/>
</dbReference>
<evidence type="ECO:0000256" key="10">
    <source>
        <dbReference type="ARBA" id="ARBA00023180"/>
    </source>
</evidence>
<dbReference type="Pfam" id="PF13855">
    <property type="entry name" value="LRR_8"/>
    <property type="match status" value="1"/>
</dbReference>
<keyword evidence="16" id="KW-1185">Reference proteome</keyword>
<dbReference type="InterPro" id="IPR051848">
    <property type="entry name" value="PGIP"/>
</dbReference>
<evidence type="ECO:0000313" key="14">
    <source>
        <dbReference type="EMBL" id="KAK3003724.1"/>
    </source>
</evidence>
<keyword evidence="7" id="KW-0677">Repeat</keyword>
<gene>
    <name evidence="15" type="ORF">RJ639_016755</name>
    <name evidence="14" type="ORF">RJ639_019451</name>
</gene>
<evidence type="ECO:0000313" key="15">
    <source>
        <dbReference type="EMBL" id="KAK3006650.1"/>
    </source>
</evidence>
<evidence type="ECO:0000256" key="8">
    <source>
        <dbReference type="ARBA" id="ARBA00022989"/>
    </source>
</evidence>
<protein>
    <recommendedName>
        <fullName evidence="13">Leucine-rich repeat-containing N-terminal plant-type domain-containing protein</fullName>
    </recommendedName>
</protein>
<dbReference type="InterPro" id="IPR013210">
    <property type="entry name" value="LRR_N_plant-typ"/>
</dbReference>
<keyword evidence="6 12" id="KW-0732">Signal</keyword>
<dbReference type="Proteomes" id="UP001188597">
    <property type="component" value="Unassembled WGS sequence"/>
</dbReference>
<dbReference type="InterPro" id="IPR001611">
    <property type="entry name" value="Leu-rich_rpt"/>
</dbReference>
<proteinExistence type="inferred from homology"/>
<dbReference type="GO" id="GO:0016020">
    <property type="term" value="C:membrane"/>
    <property type="evidence" value="ECO:0007669"/>
    <property type="project" value="UniProtKB-SubCell"/>
</dbReference>
<keyword evidence="8" id="KW-1133">Transmembrane helix</keyword>
<dbReference type="PANTHER" id="PTHR48059">
    <property type="entry name" value="POLYGALACTURONASE INHIBITOR 1"/>
    <property type="match status" value="1"/>
</dbReference>